<protein>
    <recommendedName>
        <fullName evidence="1">HD domain-containing protein</fullName>
    </recommendedName>
</protein>
<organism evidence="2 3">
    <name type="scientific">Halobacillus litoralis</name>
    <dbReference type="NCBI Taxonomy" id="45668"/>
    <lineage>
        <taxon>Bacteria</taxon>
        <taxon>Bacillati</taxon>
        <taxon>Bacillota</taxon>
        <taxon>Bacilli</taxon>
        <taxon>Bacillales</taxon>
        <taxon>Bacillaceae</taxon>
        <taxon>Halobacillus</taxon>
    </lineage>
</organism>
<accession>A0A410M874</accession>
<feature type="domain" description="HD" evidence="1">
    <location>
        <begin position="26"/>
        <end position="125"/>
    </location>
</feature>
<dbReference type="KEGG" id="hli:HLI_00790"/>
<evidence type="ECO:0000313" key="3">
    <source>
        <dbReference type="Proteomes" id="UP000287756"/>
    </source>
</evidence>
<dbReference type="RefSeq" id="WP_128522599.1">
    <property type="nucleotide sequence ID" value="NZ_CP026118.1"/>
</dbReference>
<dbReference type="AlphaFoldDB" id="A0A410M874"/>
<evidence type="ECO:0000259" key="1">
    <source>
        <dbReference type="PROSITE" id="PS51831"/>
    </source>
</evidence>
<dbReference type="OrthoDB" id="9797344at2"/>
<dbReference type="CDD" id="cd00077">
    <property type="entry name" value="HDc"/>
    <property type="match status" value="1"/>
</dbReference>
<reference evidence="2 3" key="1">
    <citation type="submission" date="2018-01" db="EMBL/GenBank/DDBJ databases">
        <title>The whole genome sequencing and assembly of Halobacillus litoralis ERB031 strain.</title>
        <authorList>
            <person name="Lee S.-J."/>
            <person name="Park M.-K."/>
            <person name="Kim J.-Y."/>
            <person name="Lee Y.-J."/>
            <person name="Yi H."/>
            <person name="Bahn Y.-S."/>
            <person name="Kim J.F."/>
            <person name="Lee D.-W."/>
        </authorList>
    </citation>
    <scope>NUCLEOTIDE SEQUENCE [LARGE SCALE GENOMIC DNA]</scope>
    <source>
        <strain evidence="2 3">ERB 031</strain>
    </source>
</reference>
<dbReference type="Gene3D" id="1.10.3210.50">
    <property type="match status" value="1"/>
</dbReference>
<sequence>MNKNIIRDEIRKFVKAKFGKDSTGHDFEHMARVARWADKIAEDEGADRFLCEVAGWLHDVGDPKLFVNPETALAERTQLLQGLLFTDENIDHINGAIETVSFSKGKKPMTLMGEIVQDADRLDAIGAVGIARTFAYGGARNQPVYNPDDKKGHSIGHFEEKLLKLCELMNTDSGKLEAEHRHAFMVEFLKEFNREQNKKYSIEENGYD</sequence>
<dbReference type="PANTHER" id="PTHR33594:SF1">
    <property type="entry name" value="HD_PDEASE DOMAIN-CONTAINING PROTEIN"/>
    <property type="match status" value="1"/>
</dbReference>
<dbReference type="SUPFAM" id="SSF109604">
    <property type="entry name" value="HD-domain/PDEase-like"/>
    <property type="match status" value="1"/>
</dbReference>
<proteinExistence type="predicted"/>
<dbReference type="SMART" id="SM00471">
    <property type="entry name" value="HDc"/>
    <property type="match status" value="1"/>
</dbReference>
<name>A0A410M874_9BACI</name>
<gene>
    <name evidence="2" type="ORF">HLI_00790</name>
</gene>
<dbReference type="EMBL" id="CP026118">
    <property type="protein sequence ID" value="QAS50836.1"/>
    <property type="molecule type" value="Genomic_DNA"/>
</dbReference>
<dbReference type="InterPro" id="IPR003607">
    <property type="entry name" value="HD/PDEase_dom"/>
</dbReference>
<dbReference type="Pfam" id="PF01966">
    <property type="entry name" value="HD"/>
    <property type="match status" value="1"/>
</dbReference>
<dbReference type="InterPro" id="IPR006674">
    <property type="entry name" value="HD_domain"/>
</dbReference>
<dbReference type="PANTHER" id="PTHR33594">
    <property type="entry name" value="SUPERFAMILY HYDROLASE, PUTATIVE (AFU_ORTHOLOGUE AFUA_1G03035)-RELATED"/>
    <property type="match status" value="1"/>
</dbReference>
<evidence type="ECO:0000313" key="2">
    <source>
        <dbReference type="EMBL" id="QAS50836.1"/>
    </source>
</evidence>
<dbReference type="Proteomes" id="UP000287756">
    <property type="component" value="Chromosome"/>
</dbReference>
<dbReference type="PROSITE" id="PS51831">
    <property type="entry name" value="HD"/>
    <property type="match status" value="1"/>
</dbReference>